<dbReference type="OrthoDB" id="10259545at2759"/>
<evidence type="ECO:0000256" key="2">
    <source>
        <dbReference type="ARBA" id="ARBA00005003"/>
    </source>
</evidence>
<dbReference type="PANTHER" id="PTHR10314">
    <property type="entry name" value="CYSTATHIONINE BETA-SYNTHASE"/>
    <property type="match status" value="1"/>
</dbReference>
<gene>
    <name evidence="8" type="ORF">EAH_00051580</name>
</gene>
<dbReference type="OMA" id="QVACILD"/>
<sequence>MEPRKSQEVIISGSSVLGRLSETFLQQGGDLERALNSIKSENKDVYIPSYDSFQRQGWDGLFLLPESRKGNLNGCHKCKNSNGTSQTADAGSKKAQVPLESLEKILSPPPAFFQSHLAGELPSVLHAIGCTPLVRLSRVALAMGVSCQLLGKCEFLSAGGSTKDRIARGMIYAAEAGGRLAPGAALIEPTSGNTGIGLAMVSAVKGYRSVAVMPMKMSAEKHRIMKALGSTILRTPTAAAWDDQTSHIALSLRLQAALQAQQQLDADSSSRCPIPGKAPTAGNACSAPQQACKSHPQVACILDQYRNPANPLSHFFGTGAELLAQSGGALDMVVICAGTGGSLTGVGRRVKAAAPHCIIVGVDPEGSVLANPCEAAGTPYIVEGIGYDFVPTVLDRQTADCWVKTTDSESLLCSRLLLKTEGLLVGGSAGAALAGAIKAIEHFGWTDDPNKRVALILPDSSRNYTSKFISDEWMVAKGFLDASVLDRQYNDLGLVGLRSLHLPPLTFISSAAYLKEATAALLQSAQPLLVVVKPNAVAEAQKRGRVAAAALVGTVTDQSLLKALGDLPSSAEVNDVVDMETPVFSSTGTSLARVAQTLEVHRFVLVQSEAGLVYAAVEAKGLLHTFFGSQQNGRSPE</sequence>
<dbReference type="Gene3D" id="3.40.50.1100">
    <property type="match status" value="2"/>
</dbReference>
<dbReference type="FunFam" id="3.40.50.1100:FF:000003">
    <property type="entry name" value="Cystathionine beta-synthase"/>
    <property type="match status" value="1"/>
</dbReference>
<dbReference type="GO" id="GO:0004122">
    <property type="term" value="F:cystathionine beta-synthase activity"/>
    <property type="evidence" value="ECO:0007669"/>
    <property type="project" value="UniProtKB-EC"/>
</dbReference>
<dbReference type="AlphaFoldDB" id="U6GVX4"/>
<dbReference type="GO" id="GO:0044272">
    <property type="term" value="P:sulfur compound biosynthetic process"/>
    <property type="evidence" value="ECO:0007669"/>
    <property type="project" value="UniProtKB-ARBA"/>
</dbReference>
<comment type="similarity">
    <text evidence="3">Belongs to the cysteine synthase/cystathionine beta-synthase family.</text>
</comment>
<dbReference type="CDD" id="cd01561">
    <property type="entry name" value="CBS_like"/>
    <property type="match status" value="1"/>
</dbReference>
<name>U6GVX4_EIMAC</name>
<comment type="catalytic activity">
    <reaction evidence="6">
        <text>L-homocysteine + L-serine = L,L-cystathionine + H2O</text>
        <dbReference type="Rhea" id="RHEA:10112"/>
        <dbReference type="ChEBI" id="CHEBI:15377"/>
        <dbReference type="ChEBI" id="CHEBI:33384"/>
        <dbReference type="ChEBI" id="CHEBI:58161"/>
        <dbReference type="ChEBI" id="CHEBI:58199"/>
        <dbReference type="EC" id="4.2.1.22"/>
    </reaction>
</comment>
<evidence type="ECO:0000256" key="3">
    <source>
        <dbReference type="ARBA" id="ARBA00007103"/>
    </source>
</evidence>
<dbReference type="InterPro" id="IPR001926">
    <property type="entry name" value="TrpB-like_PALP"/>
</dbReference>
<evidence type="ECO:0000313" key="8">
    <source>
        <dbReference type="EMBL" id="CDI84330.1"/>
    </source>
</evidence>
<reference evidence="8" key="1">
    <citation type="submission" date="2013-10" db="EMBL/GenBank/DDBJ databases">
        <title>Genomic analysis of the causative agents of coccidiosis in chickens.</title>
        <authorList>
            <person name="Reid A.J."/>
            <person name="Blake D."/>
            <person name="Billington K."/>
            <person name="Browne H."/>
            <person name="Dunn M."/>
            <person name="Hung S."/>
            <person name="Kawahara F."/>
            <person name="Miranda-Saavedra D."/>
            <person name="Mourier T."/>
            <person name="Nagra H."/>
            <person name="Otto T.D."/>
            <person name="Rawlings N."/>
            <person name="Sanchez A."/>
            <person name="Sanders M."/>
            <person name="Subramaniam C."/>
            <person name="Tay Y."/>
            <person name="Dear P."/>
            <person name="Doerig C."/>
            <person name="Gruber A."/>
            <person name="Parkinson J."/>
            <person name="Shirley M."/>
            <person name="Wan K.L."/>
            <person name="Berriman M."/>
            <person name="Tomley F."/>
            <person name="Pain A."/>
        </authorList>
    </citation>
    <scope>NUCLEOTIDE SEQUENCE</scope>
    <source>
        <strain evidence="8">Houghton</strain>
    </source>
</reference>
<comment type="cofactor">
    <cofactor evidence="1">
        <name>pyridoxal 5'-phosphate</name>
        <dbReference type="ChEBI" id="CHEBI:597326"/>
    </cofactor>
</comment>
<evidence type="ECO:0000256" key="5">
    <source>
        <dbReference type="ARBA" id="ARBA00022898"/>
    </source>
</evidence>
<dbReference type="VEuPathDB" id="ToxoDB:EAH_00051580"/>
<dbReference type="FunFam" id="3.40.50.1100:FF:000118">
    <property type="entry name" value="Related to CYS4-cystathionine beta-synthase"/>
    <property type="match status" value="1"/>
</dbReference>
<proteinExistence type="inferred from homology"/>
<dbReference type="Pfam" id="PF00291">
    <property type="entry name" value="PALP"/>
    <property type="match status" value="1"/>
</dbReference>
<dbReference type="EC" id="4.2.1.22" evidence="4"/>
<evidence type="ECO:0000259" key="7">
    <source>
        <dbReference type="Pfam" id="PF00291"/>
    </source>
</evidence>
<evidence type="ECO:0000313" key="9">
    <source>
        <dbReference type="Proteomes" id="UP000018050"/>
    </source>
</evidence>
<dbReference type="GeneID" id="25273228"/>
<keyword evidence="9" id="KW-1185">Reference proteome</keyword>
<keyword evidence="5" id="KW-0663">Pyridoxal phosphate</keyword>
<dbReference type="GO" id="GO:0006534">
    <property type="term" value="P:cysteine metabolic process"/>
    <property type="evidence" value="ECO:0007669"/>
    <property type="project" value="UniProtKB-ARBA"/>
</dbReference>
<protein>
    <recommendedName>
        <fullName evidence="4">cystathionine beta-synthase</fullName>
        <ecNumber evidence="4">4.2.1.22</ecNumber>
    </recommendedName>
</protein>
<dbReference type="RefSeq" id="XP_013246669.1">
    <property type="nucleotide sequence ID" value="XM_013391215.1"/>
</dbReference>
<dbReference type="SUPFAM" id="SSF53686">
    <property type="entry name" value="Tryptophan synthase beta subunit-like PLP-dependent enzymes"/>
    <property type="match status" value="1"/>
</dbReference>
<dbReference type="Proteomes" id="UP000018050">
    <property type="component" value="Unassembled WGS sequence"/>
</dbReference>
<evidence type="ECO:0000256" key="6">
    <source>
        <dbReference type="ARBA" id="ARBA00047490"/>
    </source>
</evidence>
<organism evidence="8 9">
    <name type="scientific">Eimeria acervulina</name>
    <name type="common">Coccidian parasite</name>
    <dbReference type="NCBI Taxonomy" id="5801"/>
    <lineage>
        <taxon>Eukaryota</taxon>
        <taxon>Sar</taxon>
        <taxon>Alveolata</taxon>
        <taxon>Apicomplexa</taxon>
        <taxon>Conoidasida</taxon>
        <taxon>Coccidia</taxon>
        <taxon>Eucoccidiorida</taxon>
        <taxon>Eimeriorina</taxon>
        <taxon>Eimeriidae</taxon>
        <taxon>Eimeria</taxon>
    </lineage>
</organism>
<comment type="pathway">
    <text evidence="2">Amino-acid biosynthesis; L-cysteine biosynthesis; L-cysteine from L-homocysteine and L-serine: step 1/2.</text>
</comment>
<dbReference type="GO" id="GO:0009069">
    <property type="term" value="P:serine family amino acid metabolic process"/>
    <property type="evidence" value="ECO:0007669"/>
    <property type="project" value="UniProtKB-ARBA"/>
</dbReference>
<feature type="domain" description="Tryptophan synthase beta chain-like PALP" evidence="7">
    <location>
        <begin position="125"/>
        <end position="459"/>
    </location>
</feature>
<dbReference type="EMBL" id="HG673654">
    <property type="protein sequence ID" value="CDI84330.1"/>
    <property type="molecule type" value="Genomic_DNA"/>
</dbReference>
<reference evidence="8" key="2">
    <citation type="submission" date="2013-10" db="EMBL/GenBank/DDBJ databases">
        <authorList>
            <person name="Aslett M."/>
        </authorList>
    </citation>
    <scope>NUCLEOTIDE SEQUENCE</scope>
    <source>
        <strain evidence="8">Houghton</strain>
    </source>
</reference>
<dbReference type="InterPro" id="IPR036052">
    <property type="entry name" value="TrpB-like_PALP_sf"/>
</dbReference>
<dbReference type="InterPro" id="IPR050214">
    <property type="entry name" value="Cys_Synth/Cystath_Beta-Synth"/>
</dbReference>
<accession>U6GVX4</accession>
<evidence type="ECO:0000256" key="4">
    <source>
        <dbReference type="ARBA" id="ARBA00012041"/>
    </source>
</evidence>
<evidence type="ECO:0000256" key="1">
    <source>
        <dbReference type="ARBA" id="ARBA00001933"/>
    </source>
</evidence>